<protein>
    <submittedName>
        <fullName evidence="1">Uncharacterized protein</fullName>
    </submittedName>
</protein>
<gene>
    <name evidence="1" type="ORF">P3TCK_24876</name>
</gene>
<evidence type="ECO:0000313" key="1">
    <source>
        <dbReference type="EMBL" id="EAS43436.1"/>
    </source>
</evidence>
<proteinExistence type="predicted"/>
<dbReference type="EMBL" id="AAPH01000011">
    <property type="protein sequence ID" value="EAS43436.1"/>
    <property type="molecule type" value="Genomic_DNA"/>
</dbReference>
<dbReference type="AlphaFoldDB" id="Q1Z4B3"/>
<organism evidence="1">
    <name type="scientific">Photobacterium profundum 3TCK</name>
    <dbReference type="NCBI Taxonomy" id="314280"/>
    <lineage>
        <taxon>Bacteria</taxon>
        <taxon>Pseudomonadati</taxon>
        <taxon>Pseudomonadota</taxon>
        <taxon>Gammaproteobacteria</taxon>
        <taxon>Vibrionales</taxon>
        <taxon>Vibrionaceae</taxon>
        <taxon>Photobacterium</taxon>
    </lineage>
</organism>
<comment type="caution">
    <text evidence="1">The sequence shown here is derived from an EMBL/GenBank/DDBJ whole genome shotgun (WGS) entry which is preliminary data.</text>
</comment>
<reference evidence="1" key="1">
    <citation type="submission" date="2006-03" db="EMBL/GenBank/DDBJ databases">
        <authorList>
            <person name="Bartlett D.H."/>
            <person name="Valle G."/>
            <person name="Lauro F.M."/>
            <person name="Vezzi A."/>
            <person name="Simonato F."/>
            <person name="Eloe E."/>
            <person name="Vitulo N."/>
            <person name="Stratton T.K."/>
            <person name="D'angelo M."/>
            <person name="Ferriera S."/>
            <person name="Johnson J."/>
            <person name="Kravitz S."/>
            <person name="Beeson K."/>
            <person name="Sutton G."/>
            <person name="Rogers Y."/>
            <person name="Friedman R."/>
            <person name="Frazier M."/>
            <person name="Venter J.C."/>
        </authorList>
    </citation>
    <scope>NUCLEOTIDE SEQUENCE [LARGE SCALE GENOMIC DNA]</scope>
    <source>
        <strain evidence="1">3TCK</strain>
    </source>
</reference>
<accession>Q1Z4B3</accession>
<sequence>MQTKIAKKTSVNTQLKHSSMKTFMSVSTMYDSRKTAKFLAERNNFLVIVRDFFITMTHYTTISASYVTPTVHASETNQCQKNAFI</sequence>
<dbReference type="HOGENOM" id="CLU_2509822_0_0_6"/>
<dbReference type="Proteomes" id="UP000003789">
    <property type="component" value="Unassembled WGS sequence"/>
</dbReference>
<name>Q1Z4B3_9GAMM</name>